<protein>
    <recommendedName>
        <fullName evidence="4">DUF2690 domain-containing protein</fullName>
    </recommendedName>
</protein>
<evidence type="ECO:0000313" key="2">
    <source>
        <dbReference type="EMBL" id="NYI04618.1"/>
    </source>
</evidence>
<feature type="chain" id="PRO_5032824861" description="DUF2690 domain-containing protein" evidence="1">
    <location>
        <begin position="26"/>
        <end position="138"/>
    </location>
</feature>
<gene>
    <name evidence="2" type="ORF">FHU37_001561</name>
</gene>
<dbReference type="Pfam" id="PF10901">
    <property type="entry name" value="DUF2690"/>
    <property type="match status" value="1"/>
</dbReference>
<keyword evidence="3" id="KW-1185">Reference proteome</keyword>
<evidence type="ECO:0008006" key="4">
    <source>
        <dbReference type="Google" id="ProtNLM"/>
    </source>
</evidence>
<dbReference type="RefSeq" id="WP_179813486.1">
    <property type="nucleotide sequence ID" value="NZ_JACBZD010000001.1"/>
</dbReference>
<feature type="signal peptide" evidence="1">
    <location>
        <begin position="1"/>
        <end position="25"/>
    </location>
</feature>
<keyword evidence="1" id="KW-0732">Signal</keyword>
<dbReference type="EMBL" id="JACBZD010000001">
    <property type="protein sequence ID" value="NYI04618.1"/>
    <property type="molecule type" value="Genomic_DNA"/>
</dbReference>
<dbReference type="AlphaFoldDB" id="A0A853A2E4"/>
<reference evidence="2 3" key="1">
    <citation type="submission" date="2020-07" db="EMBL/GenBank/DDBJ databases">
        <title>Sequencing the genomes of 1000 actinobacteria strains.</title>
        <authorList>
            <person name="Klenk H.-P."/>
        </authorList>
    </citation>
    <scope>NUCLEOTIDE SEQUENCE [LARGE SCALE GENOMIC DNA]</scope>
    <source>
        <strain evidence="2 3">DSM 42178</strain>
    </source>
</reference>
<name>A0A853A2E4_9ACTN</name>
<accession>A0A853A2E4</accession>
<sequence>MRAKLGVLSAGVAAVVGLTAAPVAAAPAAESAACYGAACNGLDPVANGCTADSRLVHYGYTEADGVVELRHSTTCGTMYARVLFSYPGAELYIGGANAGTPGYYRVRVPEGSTSVVSPLLAGATLAYSGSAFAFNIGA</sequence>
<evidence type="ECO:0000256" key="1">
    <source>
        <dbReference type="SAM" id="SignalP"/>
    </source>
</evidence>
<proteinExistence type="predicted"/>
<evidence type="ECO:0000313" key="3">
    <source>
        <dbReference type="Proteomes" id="UP000567795"/>
    </source>
</evidence>
<comment type="caution">
    <text evidence="2">The sequence shown here is derived from an EMBL/GenBank/DDBJ whole genome shotgun (WGS) entry which is preliminary data.</text>
</comment>
<organism evidence="2 3">
    <name type="scientific">Allostreptomyces psammosilenae</name>
    <dbReference type="NCBI Taxonomy" id="1892865"/>
    <lineage>
        <taxon>Bacteria</taxon>
        <taxon>Bacillati</taxon>
        <taxon>Actinomycetota</taxon>
        <taxon>Actinomycetes</taxon>
        <taxon>Kitasatosporales</taxon>
        <taxon>Streptomycetaceae</taxon>
        <taxon>Allostreptomyces</taxon>
    </lineage>
</organism>
<dbReference type="InterPro" id="IPR021224">
    <property type="entry name" value="DUF2690"/>
</dbReference>
<dbReference type="Proteomes" id="UP000567795">
    <property type="component" value="Unassembled WGS sequence"/>
</dbReference>